<feature type="signal peptide" evidence="2">
    <location>
        <begin position="1"/>
        <end position="18"/>
    </location>
</feature>
<dbReference type="VEuPathDB" id="ToxoDB:NCLIV_040810"/>
<evidence type="ECO:0000256" key="2">
    <source>
        <dbReference type="SAM" id="SignalP"/>
    </source>
</evidence>
<evidence type="ECO:0000313" key="3">
    <source>
        <dbReference type="EMBL" id="CBZ51006.1"/>
    </source>
</evidence>
<dbReference type="OMA" id="IPYFQIT"/>
<dbReference type="EMBL" id="LN714484">
    <property type="protein sequence ID" value="CEL68311.1"/>
    <property type="molecule type" value="Genomic_DNA"/>
</dbReference>
<keyword evidence="2" id="KW-0732">Signal</keyword>
<feature type="region of interest" description="Disordered" evidence="1">
    <location>
        <begin position="42"/>
        <end position="69"/>
    </location>
</feature>
<proteinExistence type="predicted"/>
<reference evidence="4" key="4">
    <citation type="journal article" date="2015" name="PLoS ONE">
        <title>Comprehensive Evaluation of Toxoplasma gondii VEG and Neospora caninum LIV Genomes with Tachyzoite Stage Transcriptome and Proteome Defines Novel Transcript Features.</title>
        <authorList>
            <person name="Ramaprasad A."/>
            <person name="Mourier T."/>
            <person name="Naeem R."/>
            <person name="Malas T.B."/>
            <person name="Moussa E."/>
            <person name="Panigrahi A."/>
            <person name="Vermont S.J."/>
            <person name="Otto T.D."/>
            <person name="Wastling J."/>
            <person name="Pain A."/>
        </authorList>
    </citation>
    <scope>NUCLEOTIDE SEQUENCE</scope>
    <source>
        <strain evidence="4">Liverpool</strain>
    </source>
</reference>
<reference evidence="3" key="1">
    <citation type="submission" date="2011-02" db="EMBL/GenBank/DDBJ databases">
        <authorList>
            <person name="Aslett M."/>
        </authorList>
    </citation>
    <scope>NUCLEOTIDE SEQUENCE</scope>
    <source>
        <strain evidence="3">Liverpool</strain>
    </source>
</reference>
<dbReference type="EMBL" id="FR823385">
    <property type="protein sequence ID" value="CBZ51006.1"/>
    <property type="molecule type" value="Genomic_DNA"/>
</dbReference>
<dbReference type="RefSeq" id="XP_003881039.1">
    <property type="nucleotide sequence ID" value="XM_003880990.1"/>
</dbReference>
<evidence type="ECO:0000313" key="4">
    <source>
        <dbReference type="EMBL" id="CEL68311.1"/>
    </source>
</evidence>
<dbReference type="GeneID" id="13439992"/>
<sequence>MKALGVIIVTSLAVVAHAADLPRASRFYRTTEHSNGLRSLLENTEVERPPAPAAPVPSGTAPGVSIPEEPTFTQVSTEEYDEYRRGITALHKILKPENMKTLKKLTAMLNQQNAHSTTADTTGAMSPEKLTALLTSAMATQPEGFDFNSMNRVLENWQQQMSRGPFANIVPAMPAPSPQFVQSTDPFPAIATTNVMPGHSTIYPALTNFAQVAPVQYSVPPIPYFQITPQAGYQFAQAQPAVEEFTSPQQLLSVQM</sequence>
<organism evidence="3 5">
    <name type="scientific">Neospora caninum (strain Liverpool)</name>
    <dbReference type="NCBI Taxonomy" id="572307"/>
    <lineage>
        <taxon>Eukaryota</taxon>
        <taxon>Sar</taxon>
        <taxon>Alveolata</taxon>
        <taxon>Apicomplexa</taxon>
        <taxon>Conoidasida</taxon>
        <taxon>Coccidia</taxon>
        <taxon>Eucoccidiorida</taxon>
        <taxon>Eimeriorina</taxon>
        <taxon>Sarcocystidae</taxon>
        <taxon>Neospora</taxon>
    </lineage>
</organism>
<reference evidence="3" key="2">
    <citation type="submission" date="2011-03" db="EMBL/GenBank/DDBJ databases">
        <title>Comparative genomics and transcriptomics of Neospora caninum and Toxoplasma gondii.</title>
        <authorList>
            <person name="Reid A.J."/>
            <person name="Sohal A."/>
            <person name="Harris D."/>
            <person name="Quail M."/>
            <person name="Sanders M."/>
            <person name="Berriman M."/>
            <person name="Wastling J.M."/>
            <person name="Pain A."/>
        </authorList>
    </citation>
    <scope>NUCLEOTIDE SEQUENCE</scope>
    <source>
        <strain evidence="3">Liverpool</strain>
    </source>
</reference>
<protein>
    <submittedName>
        <fullName evidence="3">Uncharacterized protein</fullName>
    </submittedName>
</protein>
<feature type="chain" id="PRO_5007655014" evidence="2">
    <location>
        <begin position="19"/>
        <end position="256"/>
    </location>
</feature>
<dbReference type="Proteomes" id="UP000007494">
    <property type="component" value="Chromosome IX"/>
</dbReference>
<dbReference type="OrthoDB" id="330150at2759"/>
<dbReference type="eggNOG" id="ENOG502QYCB">
    <property type="taxonomic scope" value="Eukaryota"/>
</dbReference>
<evidence type="ECO:0000256" key="1">
    <source>
        <dbReference type="SAM" id="MobiDB-lite"/>
    </source>
</evidence>
<gene>
    <name evidence="4" type="ORF">BN1204_040810</name>
    <name evidence="3" type="ORF">NCLIV_040810</name>
</gene>
<evidence type="ECO:0000313" key="5">
    <source>
        <dbReference type="Proteomes" id="UP000007494"/>
    </source>
</evidence>
<keyword evidence="5" id="KW-1185">Reference proteome</keyword>
<dbReference type="InParanoid" id="F0VBM2"/>
<accession>F0VBM2</accession>
<reference evidence="5" key="3">
    <citation type="journal article" date="2012" name="PLoS Pathog.">
        <title>Comparative genomics of the apicomplexan parasites Toxoplasma gondii and Neospora caninum: Coccidia differing in host range and transmission strategy.</title>
        <authorList>
            <person name="Reid A.J."/>
            <person name="Vermont S.J."/>
            <person name="Cotton J.A."/>
            <person name="Harris D."/>
            <person name="Hill-Cawthorne G.A."/>
            <person name="Konen-Waisman S."/>
            <person name="Latham S.M."/>
            <person name="Mourier T."/>
            <person name="Norton R."/>
            <person name="Quail M.A."/>
            <person name="Sanders M."/>
            <person name="Shanmugam D."/>
            <person name="Sohal A."/>
            <person name="Wasmuth J.D."/>
            <person name="Brunk B."/>
            <person name="Grigg M.E."/>
            <person name="Howard J.C."/>
            <person name="Parkinson J."/>
            <person name="Roos D.S."/>
            <person name="Trees A.J."/>
            <person name="Berriman M."/>
            <person name="Pain A."/>
            <person name="Wastling J.M."/>
        </authorList>
    </citation>
    <scope>NUCLEOTIDE SEQUENCE [LARGE SCALE GENOMIC DNA]</scope>
    <source>
        <strain evidence="5">Liverpool</strain>
    </source>
</reference>
<name>F0VBM2_NEOCL</name>
<dbReference type="AlphaFoldDB" id="F0VBM2"/>